<keyword evidence="5 7" id="KW-1133">Transmembrane helix</keyword>
<dbReference type="Proteomes" id="UP000002383">
    <property type="component" value="Chromosome"/>
</dbReference>
<evidence type="ECO:0000313" key="10">
    <source>
        <dbReference type="Proteomes" id="UP000002383"/>
    </source>
</evidence>
<reference evidence="9 10" key="1">
    <citation type="journal article" date="2011" name="Stand. Genomic Sci.">
        <title>Complete genome sequence of 'Thioalkalivibrio sulfidophilus' HL-EbGr7.</title>
        <authorList>
            <person name="Muyzer G."/>
            <person name="Sorokin D.Y."/>
            <person name="Mavromatis K."/>
            <person name="Lapidus A."/>
            <person name="Clum A."/>
            <person name="Ivanova N."/>
            <person name="Pati A."/>
            <person name="d'Haeseleer P."/>
            <person name="Woyke T."/>
            <person name="Kyrpides N.C."/>
        </authorList>
    </citation>
    <scope>NUCLEOTIDE SEQUENCE [LARGE SCALE GENOMIC DNA]</scope>
    <source>
        <strain evidence="9 10">HL-EbGR7</strain>
    </source>
</reference>
<feature type="transmembrane region" description="Helical" evidence="7">
    <location>
        <begin position="298"/>
        <end position="321"/>
    </location>
</feature>
<evidence type="ECO:0000256" key="5">
    <source>
        <dbReference type="ARBA" id="ARBA00022989"/>
    </source>
</evidence>
<evidence type="ECO:0000313" key="9">
    <source>
        <dbReference type="EMBL" id="ACL73478.1"/>
    </source>
</evidence>
<dbReference type="InterPro" id="IPR003362">
    <property type="entry name" value="Bact_transf"/>
</dbReference>
<dbReference type="AlphaFoldDB" id="B8GLC3"/>
<feature type="transmembrane region" description="Helical" evidence="7">
    <location>
        <begin position="73"/>
        <end position="90"/>
    </location>
</feature>
<dbReference type="Gene3D" id="3.40.50.720">
    <property type="entry name" value="NAD(P)-binding Rossmann-like Domain"/>
    <property type="match status" value="1"/>
</dbReference>
<dbReference type="eggNOG" id="COG2148">
    <property type="taxonomic scope" value="Bacteria"/>
</dbReference>
<protein>
    <submittedName>
        <fullName evidence="9">Undecaprenyl-phosphate galactose phosphotransferase</fullName>
        <ecNumber evidence="9">2.7.8.6</ecNumber>
    </submittedName>
</protein>
<comment type="similarity">
    <text evidence="2">Belongs to the bacterial sugar transferase family.</text>
</comment>
<keyword evidence="3 9" id="KW-0808">Transferase</keyword>
<dbReference type="NCBIfam" id="TIGR03013">
    <property type="entry name" value="EpsB_2"/>
    <property type="match status" value="1"/>
</dbReference>
<evidence type="ECO:0000256" key="2">
    <source>
        <dbReference type="ARBA" id="ARBA00006464"/>
    </source>
</evidence>
<keyword evidence="10" id="KW-1185">Reference proteome</keyword>
<dbReference type="GO" id="GO:0047360">
    <property type="term" value="F:undecaprenyl-phosphate galactose phosphotransferase activity"/>
    <property type="evidence" value="ECO:0007669"/>
    <property type="project" value="UniProtKB-EC"/>
</dbReference>
<dbReference type="GO" id="GO:0016020">
    <property type="term" value="C:membrane"/>
    <property type="evidence" value="ECO:0007669"/>
    <property type="project" value="UniProtKB-SubCell"/>
</dbReference>
<dbReference type="NCBIfam" id="TIGR03025">
    <property type="entry name" value="EPS_sugtrans"/>
    <property type="match status" value="1"/>
</dbReference>
<evidence type="ECO:0000256" key="7">
    <source>
        <dbReference type="SAM" id="Phobius"/>
    </source>
</evidence>
<dbReference type="HOGENOM" id="CLU_024920_0_0_6"/>
<keyword evidence="6 7" id="KW-0472">Membrane</keyword>
<dbReference type="PANTHER" id="PTHR30576:SF0">
    <property type="entry name" value="UNDECAPRENYL-PHOSPHATE N-ACETYLGALACTOSAMINYL 1-PHOSPHATE TRANSFERASE-RELATED"/>
    <property type="match status" value="1"/>
</dbReference>
<feature type="transmembrane region" description="Helical" evidence="7">
    <location>
        <begin position="34"/>
        <end position="53"/>
    </location>
</feature>
<dbReference type="InterPro" id="IPR017464">
    <property type="entry name" value="Sugar_tfrase_EpsB_2"/>
</dbReference>
<dbReference type="InterPro" id="IPR017475">
    <property type="entry name" value="EPS_sugar_tfrase"/>
</dbReference>
<gene>
    <name evidence="9" type="ordered locus">Tgr7_2400</name>
</gene>
<evidence type="ECO:0000256" key="4">
    <source>
        <dbReference type="ARBA" id="ARBA00022692"/>
    </source>
</evidence>
<evidence type="ECO:0000259" key="8">
    <source>
        <dbReference type="Pfam" id="PF02397"/>
    </source>
</evidence>
<dbReference type="PANTHER" id="PTHR30576">
    <property type="entry name" value="COLANIC BIOSYNTHESIS UDP-GLUCOSE LIPID CARRIER TRANSFERASE"/>
    <property type="match status" value="1"/>
</dbReference>
<keyword evidence="4 7" id="KW-0812">Transmembrane</keyword>
<feature type="transmembrane region" description="Helical" evidence="7">
    <location>
        <begin position="102"/>
        <end position="123"/>
    </location>
</feature>
<dbReference type="EMBL" id="CP001339">
    <property type="protein sequence ID" value="ACL73478.1"/>
    <property type="molecule type" value="Genomic_DNA"/>
</dbReference>
<organism evidence="9 10">
    <name type="scientific">Thioalkalivibrio sulfidiphilus (strain HL-EbGR7)</name>
    <dbReference type="NCBI Taxonomy" id="396588"/>
    <lineage>
        <taxon>Bacteria</taxon>
        <taxon>Pseudomonadati</taxon>
        <taxon>Pseudomonadota</taxon>
        <taxon>Gammaproteobacteria</taxon>
        <taxon>Chromatiales</taxon>
        <taxon>Ectothiorhodospiraceae</taxon>
        <taxon>Thioalkalivibrio</taxon>
    </lineage>
</organism>
<sequence length="484" mass="54338">MLPVAEPARRQKPRGIRLKHSHVQILGRELSTPLVVLAMAEAVIIMAAFYLAVQFRFPQGAAPVVFDGLGLKLVIFAAVNMLAMLSMGLYRRGFRDSTLAVVLRVVGAFALGAAMLAALFYAFPSLLFGRGIMVLAMAGAFAGVIVTRLVGVRLLDLDALKRRVLVLGAGNTATLFNRLRRRSDRRGFELFGFVPQAQEVSLVPQDSLVHLDQPLDQYVRAHQIDDVVIAMDDPRGGFPVDELMACKMNGVNVLDVSDFFEREGGFLKLDILRPSTMIFSRGFRQCLYRDYAKRMLDVATSLVLLALAWPLMLLTALGIWIESRGKGSVLFRQVRVGQNGKPFTLTKFRSMVMDAEGDGVARWAQKQDPRVTRFGNFMRKTRLDELPQLFNVLRGDMSFVGPRPERPEFVEQLAAKLPYYHHRHWVKPGLTGWAQINYPYGASEKDAFEKLQYDLYYVKNQSIALDLLTIIQTVEVVLWGRGSR</sequence>
<comment type="subcellular location">
    <subcellularLocation>
        <location evidence="1">Membrane</location>
        <topology evidence="1">Multi-pass membrane protein</topology>
    </subcellularLocation>
</comment>
<feature type="transmembrane region" description="Helical" evidence="7">
    <location>
        <begin position="135"/>
        <end position="155"/>
    </location>
</feature>
<dbReference type="Pfam" id="PF02397">
    <property type="entry name" value="Bac_transf"/>
    <property type="match status" value="1"/>
</dbReference>
<evidence type="ECO:0000256" key="6">
    <source>
        <dbReference type="ARBA" id="ARBA00023136"/>
    </source>
</evidence>
<dbReference type="Pfam" id="PF13727">
    <property type="entry name" value="CoA_binding_3"/>
    <property type="match status" value="1"/>
</dbReference>
<proteinExistence type="inferred from homology"/>
<name>B8GLC3_THISH</name>
<feature type="domain" description="Bacterial sugar transferase" evidence="8">
    <location>
        <begin position="293"/>
        <end position="478"/>
    </location>
</feature>
<dbReference type="KEGG" id="tgr:Tgr7_2400"/>
<evidence type="ECO:0000256" key="1">
    <source>
        <dbReference type="ARBA" id="ARBA00004141"/>
    </source>
</evidence>
<accession>B8GLC3</accession>
<evidence type="ECO:0000256" key="3">
    <source>
        <dbReference type="ARBA" id="ARBA00022679"/>
    </source>
</evidence>
<dbReference type="EC" id="2.7.8.6" evidence="9"/>
<dbReference type="STRING" id="396588.Tgr7_2400"/>